<dbReference type="Proteomes" id="UP000198397">
    <property type="component" value="Unassembled WGS sequence"/>
</dbReference>
<gene>
    <name evidence="7" type="ORF">SAMN06264855_104133</name>
</gene>
<evidence type="ECO:0000256" key="2">
    <source>
        <dbReference type="ARBA" id="ARBA00022475"/>
    </source>
</evidence>
<proteinExistence type="predicted"/>
<dbReference type="PROSITE" id="PS50850">
    <property type="entry name" value="MFS"/>
    <property type="match status" value="1"/>
</dbReference>
<sequence length="418" mass="44111">MLNTGTRRYLSASTLFLRYLSAFGSELKHLGSDGRGSLLLAIGAGWGLTTGARTIYPVLLPHLRASYGLTLTGAGALLTVLFATYALGQLPGGILADRIGERKTLTLSLGVSSVALLFVVLSRSSPVLFVLTALFGFGVGLYAIARFTAIATLYPERYGTAIGVTNAAPEVGQAVLPPVAGVVAAAVGWQFGFGFAIPLFLIIAVVLWTSLPAHTAGERGAVDTFSSETLRVLRSELRKPPVVLATLLMILGISVWQAFTGFYPTYLTEEKGLSSPVASVLFGLYFGATAFVHPLSGAIYDRLGVRFTYAVVGLSVPALVALTVVENVWLLVVISILLGTLLGFETSTESYLVRTLPSSVEGTGFGILRTTIFAVGATSPIVFGAAADRDFFDEMFLLLAAILFVMVVLATRLPVATD</sequence>
<dbReference type="GO" id="GO:0022857">
    <property type="term" value="F:transmembrane transporter activity"/>
    <property type="evidence" value="ECO:0007669"/>
    <property type="project" value="InterPro"/>
</dbReference>
<organism evidence="7 8">
    <name type="scientific">Halorubrum vacuolatum</name>
    <name type="common">Natronobacterium vacuolatum</name>
    <dbReference type="NCBI Taxonomy" id="63740"/>
    <lineage>
        <taxon>Archaea</taxon>
        <taxon>Methanobacteriati</taxon>
        <taxon>Methanobacteriota</taxon>
        <taxon>Stenosarchaea group</taxon>
        <taxon>Halobacteria</taxon>
        <taxon>Halobacteriales</taxon>
        <taxon>Haloferacaceae</taxon>
        <taxon>Halorubrum</taxon>
    </lineage>
</organism>
<evidence type="ECO:0000256" key="5">
    <source>
        <dbReference type="ARBA" id="ARBA00023136"/>
    </source>
</evidence>
<feature type="domain" description="Major facilitator superfamily (MFS) profile" evidence="6">
    <location>
        <begin position="38"/>
        <end position="418"/>
    </location>
</feature>
<keyword evidence="4" id="KW-1133">Transmembrane helix</keyword>
<dbReference type="AlphaFoldDB" id="A0A238VVV5"/>
<reference evidence="7 8" key="1">
    <citation type="submission" date="2017-06" db="EMBL/GenBank/DDBJ databases">
        <authorList>
            <person name="Kim H.J."/>
            <person name="Triplett B.A."/>
        </authorList>
    </citation>
    <scope>NUCLEOTIDE SEQUENCE [LARGE SCALE GENOMIC DNA]</scope>
    <source>
        <strain evidence="7 8">DSM 8800</strain>
    </source>
</reference>
<keyword evidence="3" id="KW-0812">Transmembrane</keyword>
<evidence type="ECO:0000256" key="3">
    <source>
        <dbReference type="ARBA" id="ARBA00022692"/>
    </source>
</evidence>
<protein>
    <submittedName>
        <fullName evidence="7">Sugar phosphate permease</fullName>
    </submittedName>
</protein>
<dbReference type="InterPro" id="IPR050189">
    <property type="entry name" value="MFS_Efflux_Transporters"/>
</dbReference>
<evidence type="ECO:0000259" key="6">
    <source>
        <dbReference type="PROSITE" id="PS50850"/>
    </source>
</evidence>
<evidence type="ECO:0000256" key="4">
    <source>
        <dbReference type="ARBA" id="ARBA00022989"/>
    </source>
</evidence>
<dbReference type="RefSeq" id="WP_179213594.1">
    <property type="nucleotide sequence ID" value="NZ_FZNQ01000004.1"/>
</dbReference>
<dbReference type="GO" id="GO:0005886">
    <property type="term" value="C:plasma membrane"/>
    <property type="evidence" value="ECO:0007669"/>
    <property type="project" value="UniProtKB-SubCell"/>
</dbReference>
<dbReference type="PANTHER" id="PTHR43124:SF3">
    <property type="entry name" value="CHLORAMPHENICOL EFFLUX PUMP RV0191"/>
    <property type="match status" value="1"/>
</dbReference>
<dbReference type="OrthoDB" id="29061at2157"/>
<comment type="subcellular location">
    <subcellularLocation>
        <location evidence="1">Cell membrane</location>
        <topology evidence="1">Multi-pass membrane protein</topology>
    </subcellularLocation>
</comment>
<name>A0A238VVV5_HALVU</name>
<dbReference type="InterPro" id="IPR036259">
    <property type="entry name" value="MFS_trans_sf"/>
</dbReference>
<dbReference type="Pfam" id="PF07690">
    <property type="entry name" value="MFS_1"/>
    <property type="match status" value="1"/>
</dbReference>
<accession>A0A238VVV5</accession>
<keyword evidence="8" id="KW-1185">Reference proteome</keyword>
<dbReference type="Gene3D" id="1.20.1250.20">
    <property type="entry name" value="MFS general substrate transporter like domains"/>
    <property type="match status" value="2"/>
</dbReference>
<dbReference type="PANTHER" id="PTHR43124">
    <property type="entry name" value="PURINE EFFLUX PUMP PBUE"/>
    <property type="match status" value="1"/>
</dbReference>
<keyword evidence="2" id="KW-1003">Cell membrane</keyword>
<dbReference type="EMBL" id="FZNQ01000004">
    <property type="protein sequence ID" value="SNR38321.1"/>
    <property type="molecule type" value="Genomic_DNA"/>
</dbReference>
<dbReference type="SUPFAM" id="SSF103473">
    <property type="entry name" value="MFS general substrate transporter"/>
    <property type="match status" value="1"/>
</dbReference>
<evidence type="ECO:0000313" key="8">
    <source>
        <dbReference type="Proteomes" id="UP000198397"/>
    </source>
</evidence>
<keyword evidence="5" id="KW-0472">Membrane</keyword>
<evidence type="ECO:0000256" key="1">
    <source>
        <dbReference type="ARBA" id="ARBA00004651"/>
    </source>
</evidence>
<evidence type="ECO:0000313" key="7">
    <source>
        <dbReference type="EMBL" id="SNR38321.1"/>
    </source>
</evidence>
<dbReference type="InterPro" id="IPR020846">
    <property type="entry name" value="MFS_dom"/>
</dbReference>
<dbReference type="InterPro" id="IPR011701">
    <property type="entry name" value="MFS"/>
</dbReference>